<keyword evidence="3" id="KW-1185">Reference proteome</keyword>
<evidence type="ECO:0000313" key="3">
    <source>
        <dbReference type="Proteomes" id="UP000606922"/>
    </source>
</evidence>
<keyword evidence="1" id="KW-0812">Transmembrane</keyword>
<feature type="transmembrane region" description="Helical" evidence="1">
    <location>
        <begin position="68"/>
        <end position="87"/>
    </location>
</feature>
<accession>A0A916WIJ9</accession>
<proteinExistence type="predicted"/>
<dbReference type="EMBL" id="BMGB01000001">
    <property type="protein sequence ID" value="GGB00640.1"/>
    <property type="molecule type" value="Genomic_DNA"/>
</dbReference>
<feature type="transmembrane region" description="Helical" evidence="1">
    <location>
        <begin position="35"/>
        <end position="56"/>
    </location>
</feature>
<evidence type="ECO:0008006" key="4">
    <source>
        <dbReference type="Google" id="ProtNLM"/>
    </source>
</evidence>
<evidence type="ECO:0000313" key="2">
    <source>
        <dbReference type="EMBL" id="GGB00640.1"/>
    </source>
</evidence>
<dbReference type="RefSeq" id="WP_188509923.1">
    <property type="nucleotide sequence ID" value="NZ_BMGB01000001.1"/>
</dbReference>
<organism evidence="2 3">
    <name type="scientific">Conyzicola nivalis</name>
    <dbReference type="NCBI Taxonomy" id="1477021"/>
    <lineage>
        <taxon>Bacteria</taxon>
        <taxon>Bacillati</taxon>
        <taxon>Actinomycetota</taxon>
        <taxon>Actinomycetes</taxon>
        <taxon>Micrococcales</taxon>
        <taxon>Microbacteriaceae</taxon>
        <taxon>Conyzicola</taxon>
    </lineage>
</organism>
<dbReference type="Pfam" id="PF11255">
    <property type="entry name" value="DUF3054"/>
    <property type="match status" value="1"/>
</dbReference>
<evidence type="ECO:0000256" key="1">
    <source>
        <dbReference type="SAM" id="Phobius"/>
    </source>
</evidence>
<dbReference type="InterPro" id="IPR021414">
    <property type="entry name" value="DUF3054"/>
</dbReference>
<dbReference type="AlphaFoldDB" id="A0A916WIJ9"/>
<keyword evidence="1" id="KW-1133">Transmembrane helix</keyword>
<protein>
    <recommendedName>
        <fullName evidence="4">DUF3054 domain-containing protein</fullName>
    </recommendedName>
</protein>
<feature type="transmembrane region" description="Helical" evidence="1">
    <location>
        <begin position="93"/>
        <end position="114"/>
    </location>
</feature>
<comment type="caution">
    <text evidence="2">The sequence shown here is derived from an EMBL/GenBank/DDBJ whole genome shotgun (WGS) entry which is preliminary data.</text>
</comment>
<gene>
    <name evidence="2" type="ORF">GCM10010979_13920</name>
</gene>
<dbReference type="Proteomes" id="UP000606922">
    <property type="component" value="Unassembled WGS sequence"/>
</dbReference>
<reference evidence="2" key="1">
    <citation type="journal article" date="2014" name="Int. J. Syst. Evol. Microbiol.">
        <title>Complete genome sequence of Corynebacterium casei LMG S-19264T (=DSM 44701T), isolated from a smear-ripened cheese.</title>
        <authorList>
            <consortium name="US DOE Joint Genome Institute (JGI-PGF)"/>
            <person name="Walter F."/>
            <person name="Albersmeier A."/>
            <person name="Kalinowski J."/>
            <person name="Ruckert C."/>
        </authorList>
    </citation>
    <scope>NUCLEOTIDE SEQUENCE</scope>
    <source>
        <strain evidence="2">CGMCC 1.12813</strain>
    </source>
</reference>
<keyword evidence="1" id="KW-0472">Membrane</keyword>
<sequence>MRPATRTALLAFLTDAAVVLVFVLIGRASHDEHPVLGALITYWPFFVALMVGWVLARAWKSPLAVLRSGVPIWVTTVALGMVLRVLGDQGVQWSFVIVTSVVLAVFLLGWRAVARLVTARRRARAS</sequence>
<feature type="transmembrane region" description="Helical" evidence="1">
    <location>
        <begin position="7"/>
        <end position="29"/>
    </location>
</feature>
<name>A0A916WIJ9_9MICO</name>
<reference evidence="2" key="2">
    <citation type="submission" date="2020-09" db="EMBL/GenBank/DDBJ databases">
        <authorList>
            <person name="Sun Q."/>
            <person name="Zhou Y."/>
        </authorList>
    </citation>
    <scope>NUCLEOTIDE SEQUENCE</scope>
    <source>
        <strain evidence="2">CGMCC 1.12813</strain>
    </source>
</reference>